<dbReference type="InterPro" id="IPR015517">
    <property type="entry name" value="dCMP_deaminase-rel"/>
</dbReference>
<evidence type="ECO:0000259" key="2">
    <source>
        <dbReference type="PROSITE" id="PS51747"/>
    </source>
</evidence>
<proteinExistence type="predicted"/>
<sequence length="576" mass="65373">MNGLVEKVYQHRNDYILIGLTGKIGSGCTTAADILTKKVDEIVLPEINIGEDGRDDLRKKYIISRFYKSNWSAFTKICVRDVITTFVLNNSFNDLVEYINAAIPGGLDINFLKPDYDDKRELNNKFIEILAKRAEKQEITTEHAEYVYNYLTNTLPPFTTTIKKGLSAESYREFSKAFQLFGDNIRKSGCAINDTFDSVNIYSLANRINIIIKIFKLYNKRNNKKNYFVIDAFRNPFESMFFKERYSAFYLMAIKSPEEDRHDRLFKELNLNKTQIEDQDKKENPDGSPLESRDIFVSQNISACIEKADIHINNAGKHGTGNFNELKGRLIAYVSLIQHPGLITPERDEKLMQIAYTAKLNSGCISRQVGAVVTNQHGAIVSIGWNDVPEGQTQCLLRNLDHLNSGTDLKSYSDYEKLDCQFREKVQIKLETFKSREMLKGRGLAFCFKGFHNEIKKDKNQVHTRALHAEENAFLQIVKHGGQGVKGGTLYTTASPCELCSKKAYQLGIKRIVYIEPYPGIAVSHVVHSGTNQPSMSLFSGAIGQAYSKLYDPILPYKDELKAFHAPTECTETVIT</sequence>
<dbReference type="PANTHER" id="PTHR11086">
    <property type="entry name" value="DEOXYCYTIDYLATE DEAMINASE-RELATED"/>
    <property type="match status" value="1"/>
</dbReference>
<dbReference type="PANTHER" id="PTHR11086:SF18">
    <property type="entry name" value="DEOXYCYTIDYLATE DEAMINASE"/>
    <property type="match status" value="1"/>
</dbReference>
<evidence type="ECO:0000256" key="1">
    <source>
        <dbReference type="ARBA" id="ARBA00022801"/>
    </source>
</evidence>
<dbReference type="SUPFAM" id="SSF53927">
    <property type="entry name" value="Cytidine deaminase-like"/>
    <property type="match status" value="1"/>
</dbReference>
<accession>A0ABR9NZP1</accession>
<dbReference type="Proteomes" id="UP000618926">
    <property type="component" value="Unassembled WGS sequence"/>
</dbReference>
<dbReference type="RefSeq" id="WP_192906046.1">
    <property type="nucleotide sequence ID" value="NZ_JADBFD010000046.1"/>
</dbReference>
<dbReference type="InterPro" id="IPR016193">
    <property type="entry name" value="Cytidine_deaminase-like"/>
</dbReference>
<organism evidence="3 4">
    <name type="scientific">Geobacter anodireducens</name>
    <dbReference type="NCBI Taxonomy" id="1340425"/>
    <lineage>
        <taxon>Bacteria</taxon>
        <taxon>Pseudomonadati</taxon>
        <taxon>Thermodesulfobacteriota</taxon>
        <taxon>Desulfuromonadia</taxon>
        <taxon>Geobacterales</taxon>
        <taxon>Geobacteraceae</taxon>
        <taxon>Geobacter</taxon>
    </lineage>
</organism>
<name>A0ABR9NZP1_9BACT</name>
<dbReference type="Gene3D" id="3.40.140.10">
    <property type="entry name" value="Cytidine Deaminase, domain 2"/>
    <property type="match status" value="1"/>
</dbReference>
<evidence type="ECO:0000313" key="4">
    <source>
        <dbReference type="Proteomes" id="UP000618926"/>
    </source>
</evidence>
<dbReference type="InterPro" id="IPR027417">
    <property type="entry name" value="P-loop_NTPase"/>
</dbReference>
<dbReference type="Pfam" id="PF00383">
    <property type="entry name" value="dCMP_cyt_deam_1"/>
    <property type="match status" value="1"/>
</dbReference>
<dbReference type="EMBL" id="JADBFD010000046">
    <property type="protein sequence ID" value="MBE2889748.1"/>
    <property type="molecule type" value="Genomic_DNA"/>
</dbReference>
<keyword evidence="1" id="KW-0378">Hydrolase</keyword>
<dbReference type="SUPFAM" id="SSF52540">
    <property type="entry name" value="P-loop containing nucleoside triphosphate hydrolases"/>
    <property type="match status" value="1"/>
</dbReference>
<comment type="caution">
    <text evidence="3">The sequence shown here is derived from an EMBL/GenBank/DDBJ whole genome shotgun (WGS) entry which is preliminary data.</text>
</comment>
<reference evidence="3 4" key="1">
    <citation type="submission" date="2020-10" db="EMBL/GenBank/DDBJ databases">
        <title>Investigation of anaerobic biodegradation of phenanthrene by a sulfate-dependent Geobacter anodireducens strain PheS2.</title>
        <authorList>
            <person name="Zhang Z."/>
        </authorList>
    </citation>
    <scope>NUCLEOTIDE SEQUENCE [LARGE SCALE GENOMIC DNA]</scope>
    <source>
        <strain evidence="3 4">PheS2</strain>
    </source>
</reference>
<keyword evidence="4" id="KW-1185">Reference proteome</keyword>
<protein>
    <submittedName>
        <fullName evidence="3">Deoxycytidylate deaminase</fullName>
    </submittedName>
</protein>
<gene>
    <name evidence="3" type="ORF">IIE05_17465</name>
</gene>
<evidence type="ECO:0000313" key="3">
    <source>
        <dbReference type="EMBL" id="MBE2889748.1"/>
    </source>
</evidence>
<dbReference type="PROSITE" id="PS51747">
    <property type="entry name" value="CYT_DCMP_DEAMINASES_2"/>
    <property type="match status" value="1"/>
</dbReference>
<dbReference type="Gene3D" id="3.40.50.300">
    <property type="entry name" value="P-loop containing nucleotide triphosphate hydrolases"/>
    <property type="match status" value="1"/>
</dbReference>
<dbReference type="InterPro" id="IPR002125">
    <property type="entry name" value="CMP_dCMP_dom"/>
</dbReference>
<feature type="domain" description="CMP/dCMP-type deaminase" evidence="2">
    <location>
        <begin position="346"/>
        <end position="540"/>
    </location>
</feature>